<sequence length="121" mass="12930">MTLWIRINIGASAVALAILAAAAATPALAAQETFVTSAGKRVTLTPARQMGCGAMARKIEEIDSTGYRGRNPQPIDPADQRLFKYETAVSNRYYSRCRIVGPVGTATEVLRSGFRKSGPGE</sequence>
<gene>
    <name evidence="2" type="ORF">SAMN05444336_102316</name>
</gene>
<evidence type="ECO:0000313" key="3">
    <source>
        <dbReference type="Proteomes" id="UP000199118"/>
    </source>
</evidence>
<feature type="signal peptide" evidence="1">
    <location>
        <begin position="1"/>
        <end position="29"/>
    </location>
</feature>
<dbReference type="RefSeq" id="WP_092680583.1">
    <property type="nucleotide sequence ID" value="NZ_FNMZ01000002.1"/>
</dbReference>
<feature type="chain" id="PRO_5011518797" evidence="1">
    <location>
        <begin position="30"/>
        <end position="121"/>
    </location>
</feature>
<evidence type="ECO:0000313" key="2">
    <source>
        <dbReference type="EMBL" id="SDW77572.1"/>
    </source>
</evidence>
<dbReference type="OrthoDB" id="9907222at2"/>
<keyword evidence="3" id="KW-1185">Reference proteome</keyword>
<dbReference type="EMBL" id="FNMZ01000002">
    <property type="protein sequence ID" value="SDW77572.1"/>
    <property type="molecule type" value="Genomic_DNA"/>
</dbReference>
<evidence type="ECO:0000256" key="1">
    <source>
        <dbReference type="SAM" id="SignalP"/>
    </source>
</evidence>
<organism evidence="2 3">
    <name type="scientific">Albimonas donghaensis</name>
    <dbReference type="NCBI Taxonomy" id="356660"/>
    <lineage>
        <taxon>Bacteria</taxon>
        <taxon>Pseudomonadati</taxon>
        <taxon>Pseudomonadota</taxon>
        <taxon>Alphaproteobacteria</taxon>
        <taxon>Rhodobacterales</taxon>
        <taxon>Paracoccaceae</taxon>
        <taxon>Albimonas</taxon>
    </lineage>
</organism>
<keyword evidence="1" id="KW-0732">Signal</keyword>
<reference evidence="2 3" key="1">
    <citation type="submission" date="2016-10" db="EMBL/GenBank/DDBJ databases">
        <authorList>
            <person name="de Groot N.N."/>
        </authorList>
    </citation>
    <scope>NUCLEOTIDE SEQUENCE [LARGE SCALE GENOMIC DNA]</scope>
    <source>
        <strain evidence="2 3">DSM 17890</strain>
    </source>
</reference>
<dbReference type="Proteomes" id="UP000199118">
    <property type="component" value="Unassembled WGS sequence"/>
</dbReference>
<proteinExistence type="predicted"/>
<dbReference type="STRING" id="356660.SAMN05444336_102316"/>
<accession>A0A1H2WAB6</accession>
<name>A0A1H2WAB6_9RHOB</name>
<protein>
    <submittedName>
        <fullName evidence="2">Uncharacterized protein</fullName>
    </submittedName>
</protein>
<dbReference type="AlphaFoldDB" id="A0A1H2WAB6"/>